<proteinExistence type="predicted"/>
<evidence type="ECO:0000313" key="3">
    <source>
        <dbReference type="Proteomes" id="UP000254293"/>
    </source>
</evidence>
<reference evidence="2 3" key="1">
    <citation type="submission" date="2018-06" db="EMBL/GenBank/DDBJ databases">
        <authorList>
            <consortium name="Pathogen Informatics"/>
            <person name="Doyle S."/>
        </authorList>
    </citation>
    <scope>NUCLEOTIDE SEQUENCE [LARGE SCALE GENOMIC DNA]</scope>
    <source>
        <strain evidence="2 3">NCTC13336</strain>
    </source>
</reference>
<accession>A0A377R4L9</accession>
<protein>
    <recommendedName>
        <fullName evidence="1">SnoaL-like domain-containing protein</fullName>
    </recommendedName>
</protein>
<name>A0A377R4L9_9NEIS</name>
<evidence type="ECO:0000259" key="1">
    <source>
        <dbReference type="Pfam" id="PF13577"/>
    </source>
</evidence>
<organism evidence="2 3">
    <name type="scientific">Kingella potus</name>
    <dbReference type="NCBI Taxonomy" id="265175"/>
    <lineage>
        <taxon>Bacteria</taxon>
        <taxon>Pseudomonadati</taxon>
        <taxon>Pseudomonadota</taxon>
        <taxon>Betaproteobacteria</taxon>
        <taxon>Neisseriales</taxon>
        <taxon>Neisseriaceae</taxon>
        <taxon>Kingella</taxon>
    </lineage>
</organism>
<dbReference type="InterPro" id="IPR037401">
    <property type="entry name" value="SnoaL-like"/>
</dbReference>
<dbReference type="RefSeq" id="WP_115308414.1">
    <property type="nucleotide sequence ID" value="NZ_CP091516.1"/>
</dbReference>
<sequence length="149" mass="16932">MTLSLQQINDRFELKHLVDHFSNLADVKDVDAQLPLFTIEAQVTTYIKGELFAEAKGRAAIGEVFKAYLAQFHTVYHLNGQQTVEFTGEDSAEGITYCQVALVADKDGQDEMLTHYVRYQDSYARVGGKWQIAKRVAEFLYSETRTTSR</sequence>
<gene>
    <name evidence="2" type="ORF">NCTC13336_01371</name>
</gene>
<dbReference type="EMBL" id="UGJJ01000002">
    <property type="protein sequence ID" value="STR02495.1"/>
    <property type="molecule type" value="Genomic_DNA"/>
</dbReference>
<dbReference type="Pfam" id="PF13577">
    <property type="entry name" value="SnoaL_4"/>
    <property type="match status" value="1"/>
</dbReference>
<dbReference type="Gene3D" id="3.10.450.50">
    <property type="match status" value="1"/>
</dbReference>
<dbReference type="OrthoDB" id="581683at2"/>
<dbReference type="AlphaFoldDB" id="A0A377R4L9"/>
<keyword evidence="3" id="KW-1185">Reference proteome</keyword>
<dbReference type="Proteomes" id="UP000254293">
    <property type="component" value="Unassembled WGS sequence"/>
</dbReference>
<feature type="domain" description="SnoaL-like" evidence="1">
    <location>
        <begin position="7"/>
        <end position="135"/>
    </location>
</feature>
<dbReference type="SUPFAM" id="SSF54427">
    <property type="entry name" value="NTF2-like"/>
    <property type="match status" value="1"/>
</dbReference>
<dbReference type="InterPro" id="IPR032710">
    <property type="entry name" value="NTF2-like_dom_sf"/>
</dbReference>
<evidence type="ECO:0000313" key="2">
    <source>
        <dbReference type="EMBL" id="STR02495.1"/>
    </source>
</evidence>